<proteinExistence type="predicted"/>
<dbReference type="EMBL" id="CM046126">
    <property type="protein sequence ID" value="KAI8427078.1"/>
    <property type="molecule type" value="Genomic_DNA"/>
</dbReference>
<evidence type="ECO:0000313" key="2">
    <source>
        <dbReference type="Proteomes" id="UP001064048"/>
    </source>
</evidence>
<accession>A0ACC0JSS2</accession>
<keyword evidence="2" id="KW-1185">Reference proteome</keyword>
<dbReference type="Proteomes" id="UP001064048">
    <property type="component" value="Chromosome 26"/>
</dbReference>
<comment type="caution">
    <text evidence="1">The sequence shown here is derived from an EMBL/GenBank/DDBJ whole genome shotgun (WGS) entry which is preliminary data.</text>
</comment>
<organism evidence="1 2">
    <name type="scientific">Choristoneura fumiferana</name>
    <name type="common">Spruce budworm moth</name>
    <name type="synonym">Archips fumiferana</name>
    <dbReference type="NCBI Taxonomy" id="7141"/>
    <lineage>
        <taxon>Eukaryota</taxon>
        <taxon>Metazoa</taxon>
        <taxon>Ecdysozoa</taxon>
        <taxon>Arthropoda</taxon>
        <taxon>Hexapoda</taxon>
        <taxon>Insecta</taxon>
        <taxon>Pterygota</taxon>
        <taxon>Neoptera</taxon>
        <taxon>Endopterygota</taxon>
        <taxon>Lepidoptera</taxon>
        <taxon>Glossata</taxon>
        <taxon>Ditrysia</taxon>
        <taxon>Tortricoidea</taxon>
        <taxon>Tortricidae</taxon>
        <taxon>Tortricinae</taxon>
        <taxon>Choristoneura</taxon>
    </lineage>
</organism>
<reference evidence="1 2" key="1">
    <citation type="journal article" date="2022" name="Genome Biol. Evol.">
        <title>The Spruce Budworm Genome: Reconstructing the Evolutionary History of Antifreeze Proteins.</title>
        <authorList>
            <person name="Beliveau C."/>
            <person name="Gagne P."/>
            <person name="Picq S."/>
            <person name="Vernygora O."/>
            <person name="Keeling C.I."/>
            <person name="Pinkney K."/>
            <person name="Doucet D."/>
            <person name="Wen F."/>
            <person name="Johnston J.S."/>
            <person name="Maaroufi H."/>
            <person name="Boyle B."/>
            <person name="Laroche J."/>
            <person name="Dewar K."/>
            <person name="Juretic N."/>
            <person name="Blackburn G."/>
            <person name="Nisole A."/>
            <person name="Brunet B."/>
            <person name="Brandao M."/>
            <person name="Lumley L."/>
            <person name="Duan J."/>
            <person name="Quan G."/>
            <person name="Lucarotti C.J."/>
            <person name="Roe A.D."/>
            <person name="Sperling F.A.H."/>
            <person name="Levesque R.C."/>
            <person name="Cusson M."/>
        </authorList>
    </citation>
    <scope>NUCLEOTIDE SEQUENCE [LARGE SCALE GENOMIC DNA]</scope>
    <source>
        <strain evidence="1">Glfc:IPQL:Cfum</strain>
    </source>
</reference>
<gene>
    <name evidence="1" type="ORF">MSG28_014717</name>
</gene>
<protein>
    <submittedName>
        <fullName evidence="1">Uncharacterized protein</fullName>
    </submittedName>
</protein>
<name>A0ACC0JSS2_CHOFU</name>
<sequence>MTLLSVHLETSREAWTRSQYVSGAAIITKDAVLTAAHKVHGLDINLQLKVRAGELSRTEQEPHPFQERLVRAIIIHEQYGEKFLSNDVAILRLRDPLDFSSPAVGAVVVGKGQPSPGADCVATGWGRLAYDLPYADRLKKREVRPSTDVGPGSLSTRPNVMRSDPIRSEPRVKAERVSVTPITSRSIRPDLVGVSNSGVDKILKESLRDSDPLEDLTLLNLQIRICPSLVCRIIRCPSSPPAPRSITRRADRGPVIRTPPVLNRQMCLHALQAAKPKRRVMLHSTQFCAGGDAGEDTCIGDGGSPLVCRIQGNATQAQWAVFGLAAWGAGCGVDGVPAVYVDVAKFYSWITSKLSPRMPESRSQVYCDVVIPTCSGKMCQNAAPISELKKTTVTSLRTTLKIQQYLELGHVYIVVSNFERRASDYYGTTQSCSSLLLLCAVVLYQRTTWTLDMTFVLYRFIFRGQLGRGIGLVRSGPVFGRTYDSGVFVQTLQHFDIPVVNLAPLESLQHSPSLNRINYQRLSLEAGLFGRLEVVEPACETICD</sequence>
<evidence type="ECO:0000313" key="1">
    <source>
        <dbReference type="EMBL" id="KAI8427078.1"/>
    </source>
</evidence>